<sequence length="281" mass="29269">MTATRTAPARLFLGLLDDAAVFPPGNVPIPEAVPAHRERRSTPLAPLLGPFICSLPRWAELTAALPDGSPLPVSLTLPGGTEDVPAAMALARAEPRVSLVALEVPATAAGLDDLVYTLDRQVPPEVNTYVELPWADVTAATVATLAGAGLRLKIRTGGVVAAAFPGERQLAGVLETAVRGGLAYKLTAGLHDPIRHRDPATGFEHHGYLNVLLATARALTGGAVDAALADHDGARVAAAVAAIDDPLAERVRHHFVSFGTCSITEPVDGLLRHGLLPEDPR</sequence>
<keyword evidence="2" id="KW-1185">Reference proteome</keyword>
<proteinExistence type="predicted"/>
<dbReference type="EMBL" id="JACHNH010000001">
    <property type="protein sequence ID" value="MBB4761752.1"/>
    <property type="molecule type" value="Genomic_DNA"/>
</dbReference>
<dbReference type="RefSeq" id="WP_184992366.1">
    <property type="nucleotide sequence ID" value="NZ_BOMK01000001.1"/>
</dbReference>
<gene>
    <name evidence="1" type="ORF">BJ971_002308</name>
</gene>
<name>A0A7W7MPJ1_9ACTN</name>
<evidence type="ECO:0000313" key="2">
    <source>
        <dbReference type="Proteomes" id="UP000578112"/>
    </source>
</evidence>
<evidence type="ECO:0000313" key="1">
    <source>
        <dbReference type="EMBL" id="MBB4761752.1"/>
    </source>
</evidence>
<reference evidence="1 2" key="1">
    <citation type="submission" date="2020-08" db="EMBL/GenBank/DDBJ databases">
        <title>Sequencing the genomes of 1000 actinobacteria strains.</title>
        <authorList>
            <person name="Klenk H.-P."/>
        </authorList>
    </citation>
    <scope>NUCLEOTIDE SEQUENCE [LARGE SCALE GENOMIC DNA]</scope>
    <source>
        <strain evidence="1 2">DSM 43149</strain>
    </source>
</reference>
<accession>A0A7W7MPJ1</accession>
<dbReference type="Proteomes" id="UP000578112">
    <property type="component" value="Unassembled WGS sequence"/>
</dbReference>
<protein>
    <submittedName>
        <fullName evidence="1">Uncharacterized protein</fullName>
    </submittedName>
</protein>
<organism evidence="1 2">
    <name type="scientific">Actinoplanes digitatis</name>
    <dbReference type="NCBI Taxonomy" id="1868"/>
    <lineage>
        <taxon>Bacteria</taxon>
        <taxon>Bacillati</taxon>
        <taxon>Actinomycetota</taxon>
        <taxon>Actinomycetes</taxon>
        <taxon>Micromonosporales</taxon>
        <taxon>Micromonosporaceae</taxon>
        <taxon>Actinoplanes</taxon>
    </lineage>
</organism>
<comment type="caution">
    <text evidence="1">The sequence shown here is derived from an EMBL/GenBank/DDBJ whole genome shotgun (WGS) entry which is preliminary data.</text>
</comment>
<dbReference type="AlphaFoldDB" id="A0A7W7MPJ1"/>